<dbReference type="Gene3D" id="3.40.50.300">
    <property type="entry name" value="P-loop containing nucleotide triphosphate hydrolases"/>
    <property type="match status" value="1"/>
</dbReference>
<dbReference type="InterPro" id="IPR027417">
    <property type="entry name" value="P-loop_NTPase"/>
</dbReference>
<accession>A0A1G9FK08</accession>
<evidence type="ECO:0000313" key="1">
    <source>
        <dbReference type="EMBL" id="SDK88523.1"/>
    </source>
</evidence>
<evidence type="ECO:0000313" key="2">
    <source>
        <dbReference type="Proteomes" id="UP000198706"/>
    </source>
</evidence>
<gene>
    <name evidence="1" type="ORF">SAMN05216186_111134</name>
</gene>
<dbReference type="EMBL" id="FNFD01000011">
    <property type="protein sequence ID" value="SDK88523.1"/>
    <property type="molecule type" value="Genomic_DNA"/>
</dbReference>
<name>A0A1G9FK08_9PSED</name>
<reference evidence="1 2" key="1">
    <citation type="submission" date="2016-10" db="EMBL/GenBank/DDBJ databases">
        <authorList>
            <person name="de Groot N.N."/>
        </authorList>
    </citation>
    <scope>NUCLEOTIDE SEQUENCE [LARGE SCALE GENOMIC DNA]</scope>
    <source>
        <strain evidence="1 2">JCM 21544</strain>
    </source>
</reference>
<protein>
    <submittedName>
        <fullName evidence="1">Sulfotransferase</fullName>
    </submittedName>
</protein>
<dbReference type="RefSeq" id="WP_084336520.1">
    <property type="nucleotide sequence ID" value="NZ_FNFD01000011.1"/>
</dbReference>
<dbReference type="GO" id="GO:0016740">
    <property type="term" value="F:transferase activity"/>
    <property type="evidence" value="ECO:0007669"/>
    <property type="project" value="UniProtKB-KW"/>
</dbReference>
<dbReference type="AlphaFoldDB" id="A0A1G9FK08"/>
<sequence length="297" mass="33703">MNKTFHFIAGLPRSGSTLLAAILRQNPNVYARMSSPLARILSSILVETNGEDGPLVTPERRRRILRGVFDSFYADEERGIIFDTNRGWCARLPLLHELFDDVRVICLVRSVAGVLDSFETLVQRNVFERSGLFHNEEERATVYSRSQALLLPNRTVGYALNALKEAVYGNYSRALLLVEYDHLTRFPKDTLRLIYEFLGASPFEHSFDSLTYDEPHFDNGLSTPGLHFVKRNTEAVARPTVLPPDLFEHAEYLNFWREPNYSEANIIRLDPADNRLAIQPLGGTATPNRLNTGLVHS</sequence>
<keyword evidence="1" id="KW-0808">Transferase</keyword>
<dbReference type="STRING" id="137658.SAMN05216186_111134"/>
<proteinExistence type="predicted"/>
<keyword evidence="2" id="KW-1185">Reference proteome</keyword>
<organism evidence="1 2">
    <name type="scientific">Pseudomonas indica</name>
    <dbReference type="NCBI Taxonomy" id="137658"/>
    <lineage>
        <taxon>Bacteria</taxon>
        <taxon>Pseudomonadati</taxon>
        <taxon>Pseudomonadota</taxon>
        <taxon>Gammaproteobacteria</taxon>
        <taxon>Pseudomonadales</taxon>
        <taxon>Pseudomonadaceae</taxon>
        <taxon>Pseudomonas</taxon>
    </lineage>
</organism>
<dbReference type="Proteomes" id="UP000198706">
    <property type="component" value="Unassembled WGS sequence"/>
</dbReference>
<dbReference type="SUPFAM" id="SSF52540">
    <property type="entry name" value="P-loop containing nucleoside triphosphate hydrolases"/>
    <property type="match status" value="1"/>
</dbReference>
<dbReference type="Pfam" id="PF13469">
    <property type="entry name" value="Sulfotransfer_3"/>
    <property type="match status" value="1"/>
</dbReference>